<keyword evidence="11 15" id="KW-0472">Membrane</keyword>
<dbReference type="InterPro" id="IPR050647">
    <property type="entry name" value="Plant_LRR-RLKs"/>
</dbReference>
<evidence type="ECO:0000256" key="5">
    <source>
        <dbReference type="ARBA" id="ARBA00022692"/>
    </source>
</evidence>
<dbReference type="GO" id="GO:0016020">
    <property type="term" value="C:membrane"/>
    <property type="evidence" value="ECO:0007669"/>
    <property type="project" value="UniProtKB-SubCell"/>
</dbReference>
<evidence type="ECO:0000256" key="1">
    <source>
        <dbReference type="ARBA" id="ARBA00004479"/>
    </source>
</evidence>
<evidence type="ECO:0000256" key="16">
    <source>
        <dbReference type="SAM" id="SignalP"/>
    </source>
</evidence>
<dbReference type="Pfam" id="PF00069">
    <property type="entry name" value="Pkinase"/>
    <property type="match status" value="1"/>
</dbReference>
<keyword evidence="9 14" id="KW-0067">ATP-binding</keyword>
<feature type="chain" id="PRO_5016406650" evidence="16">
    <location>
        <begin position="25"/>
        <end position="1011"/>
    </location>
</feature>
<keyword evidence="19" id="KW-1185">Reference proteome</keyword>
<gene>
    <name evidence="18" type="ORF">F511_25391</name>
</gene>
<name>A0A2Z7AUX6_9LAMI</name>
<dbReference type="InterPro" id="IPR000719">
    <property type="entry name" value="Prot_kinase_dom"/>
</dbReference>
<evidence type="ECO:0000256" key="11">
    <source>
        <dbReference type="ARBA" id="ARBA00023136"/>
    </source>
</evidence>
<dbReference type="GO" id="GO:0004672">
    <property type="term" value="F:protein kinase activity"/>
    <property type="evidence" value="ECO:0007669"/>
    <property type="project" value="InterPro"/>
</dbReference>
<sequence>MKSFFSVLIFATFLLATFLRGCFGEETLQLNDDVLGLLVFKSALQDPWRNLDSWNEDDNSPCGWKFVKCNLKTGRVTEISLDGLGLSGKFGRGLEKLRFLKVLSLSNNKISGGVNPELALVTSLERLNLSRNNLTGEIPSFLDNMSSIQSIDVSQNSLSGPVSDTMFGNCTALRFVSLSGNFLEGQIPGSVGRCAVLNHLNLSNNRFSGNPRFSGGIWSLAKLRTLDLSNNALSGSVPVGIAVVHNMKQVFLNGNQFSGSLPDDIGLCPHVNTLDFSSNRFTERVPESLQRLSSLSYLNLSNNLLTGDFPQWISTLTSLEYIDFSRNYLMGSLPMSMGDLKSLKFLSLSENKLNGTIPESMRDYSSLTVINLSKNGFNGSIPKGLFNMNLEEMDLSRNELSGPIPSASSKIFESLQMLDLSDNSLTGEIPAEISLSSKLGYLNLSWNHLESRMPSELGYFQNLSVLDLRNNGLIGSVPGDICDSGSMAILQLDGNSLTGPIPVEIGNCTSLYLLSLSHNNLSGPIPRTMSMLNNLKILKLEFNELSGEIPQDLGKLENLLIANVSYNRLVGRLPPGGIFQTLDASAIQGNLGICSPLLKGPCKLNVPKPLVLDPFAYGSRGGDRDENNRQHPSSSTDSTNFRHHRFLSVSSLVAISAAAVIAVGVIVITLLNASARRKISYIENALESMCSSSTRSANLAAGKLVLFDSKSTPDWLSTSIELILNKATEIGEGVFGTVYKASLGREGTVVAIKKLVTANTLQYQEEFDREVRILGKARHPHLISLRGYYWTPHLQLLVSDYAAEGSLQGKLHEQTSSFVPLVWPQRFKIVLGTAKGLAYLHHSFRPSIIHYNIKPCNILLDENLNPKISDFGLARLLTKLDKHVVSNRFQSAPGYVAPELACQSLRVNEKCDVYGFGVLILELVTGRRPVEYGEDNVVILSDHVRVLLEQGNVLDCVDPGMGEYPQEEVLPVLKLALVCTSQIPSSRPSMAEVVQILQVIQTPVAHRVEAF</sequence>
<keyword evidence="6 16" id="KW-0732">Signal</keyword>
<feature type="binding site" evidence="14">
    <location>
        <position position="754"/>
    </location>
    <ligand>
        <name>ATP</name>
        <dbReference type="ChEBI" id="CHEBI:30616"/>
    </ligand>
</feature>
<keyword evidence="7" id="KW-0677">Repeat</keyword>
<evidence type="ECO:0000256" key="3">
    <source>
        <dbReference type="ARBA" id="ARBA00022553"/>
    </source>
</evidence>
<evidence type="ECO:0000256" key="4">
    <source>
        <dbReference type="ARBA" id="ARBA00022614"/>
    </source>
</evidence>
<dbReference type="Pfam" id="PF00560">
    <property type="entry name" value="LRR_1"/>
    <property type="match status" value="5"/>
</dbReference>
<dbReference type="PROSITE" id="PS51450">
    <property type="entry name" value="LRR"/>
    <property type="match status" value="1"/>
</dbReference>
<dbReference type="CDD" id="cd14066">
    <property type="entry name" value="STKc_IRAK"/>
    <property type="match status" value="1"/>
</dbReference>
<protein>
    <submittedName>
        <fullName evidence="18">Inactive leucine-rich repeat receptor-like protein kinase-like</fullName>
    </submittedName>
</protein>
<dbReference type="Pfam" id="PF13855">
    <property type="entry name" value="LRR_8"/>
    <property type="match status" value="2"/>
</dbReference>
<comment type="similarity">
    <text evidence="2">Belongs to the RLP family.</text>
</comment>
<feature type="domain" description="Protein kinase" evidence="17">
    <location>
        <begin position="724"/>
        <end position="1000"/>
    </location>
</feature>
<dbReference type="GO" id="GO:0006952">
    <property type="term" value="P:defense response"/>
    <property type="evidence" value="ECO:0007669"/>
    <property type="project" value="UniProtKB-ARBA"/>
</dbReference>
<evidence type="ECO:0000259" key="17">
    <source>
        <dbReference type="PROSITE" id="PS50011"/>
    </source>
</evidence>
<evidence type="ECO:0000256" key="10">
    <source>
        <dbReference type="ARBA" id="ARBA00022989"/>
    </source>
</evidence>
<feature type="signal peptide" evidence="16">
    <location>
        <begin position="1"/>
        <end position="24"/>
    </location>
</feature>
<dbReference type="OrthoDB" id="676979at2759"/>
<dbReference type="SMART" id="SM00369">
    <property type="entry name" value="LRR_TYP"/>
    <property type="match status" value="8"/>
</dbReference>
<evidence type="ECO:0000256" key="2">
    <source>
        <dbReference type="ARBA" id="ARBA00009592"/>
    </source>
</evidence>
<dbReference type="FunFam" id="3.80.10.10:FF:002656">
    <property type="entry name" value="Probably inactive leucine-rich repeat receptor-like protein kinase At3g28040"/>
    <property type="match status" value="1"/>
</dbReference>
<feature type="transmembrane region" description="Helical" evidence="15">
    <location>
        <begin position="646"/>
        <end position="671"/>
    </location>
</feature>
<keyword evidence="18" id="KW-0418">Kinase</keyword>
<evidence type="ECO:0000256" key="15">
    <source>
        <dbReference type="SAM" id="Phobius"/>
    </source>
</evidence>
<dbReference type="SUPFAM" id="SSF52058">
    <property type="entry name" value="L domain-like"/>
    <property type="match status" value="2"/>
</dbReference>
<evidence type="ECO:0000313" key="18">
    <source>
        <dbReference type="EMBL" id="KZV23012.1"/>
    </source>
</evidence>
<keyword evidence="18" id="KW-0808">Transferase</keyword>
<keyword evidence="4" id="KW-0433">Leucine-rich repeat</keyword>
<dbReference type="InterPro" id="IPR032675">
    <property type="entry name" value="LRR_dom_sf"/>
</dbReference>
<dbReference type="PANTHER" id="PTHR48056">
    <property type="entry name" value="LRR RECEPTOR-LIKE SERINE/THREONINE-PROTEIN KINASE-RELATED"/>
    <property type="match status" value="1"/>
</dbReference>
<evidence type="ECO:0000256" key="7">
    <source>
        <dbReference type="ARBA" id="ARBA00022737"/>
    </source>
</evidence>
<accession>A0A2Z7AUX6</accession>
<evidence type="ECO:0000256" key="8">
    <source>
        <dbReference type="ARBA" id="ARBA00022741"/>
    </source>
</evidence>
<dbReference type="InterPro" id="IPR001611">
    <property type="entry name" value="Leu-rich_rpt"/>
</dbReference>
<keyword evidence="8 14" id="KW-0547">Nucleotide-binding</keyword>
<dbReference type="FunFam" id="1.10.510.10:FF:000267">
    <property type="entry name" value="probable LRR receptor-like serine/threonine-protein kinase IRK"/>
    <property type="match status" value="1"/>
</dbReference>
<dbReference type="InterPro" id="IPR017441">
    <property type="entry name" value="Protein_kinase_ATP_BS"/>
</dbReference>
<dbReference type="GO" id="GO:0033612">
    <property type="term" value="F:receptor serine/threonine kinase binding"/>
    <property type="evidence" value="ECO:0007669"/>
    <property type="project" value="TreeGrafter"/>
</dbReference>
<dbReference type="Proteomes" id="UP000250235">
    <property type="component" value="Unassembled WGS sequence"/>
</dbReference>
<comment type="subcellular location">
    <subcellularLocation>
        <location evidence="1">Membrane</location>
        <topology evidence="1">Single-pass type I membrane protein</topology>
    </subcellularLocation>
</comment>
<evidence type="ECO:0000256" key="14">
    <source>
        <dbReference type="PROSITE-ProRule" id="PRU10141"/>
    </source>
</evidence>
<dbReference type="PROSITE" id="PS00107">
    <property type="entry name" value="PROTEIN_KINASE_ATP"/>
    <property type="match status" value="1"/>
</dbReference>
<evidence type="ECO:0000256" key="9">
    <source>
        <dbReference type="ARBA" id="ARBA00022840"/>
    </source>
</evidence>
<dbReference type="Pfam" id="PF23598">
    <property type="entry name" value="LRR_14"/>
    <property type="match status" value="1"/>
</dbReference>
<keyword evidence="13" id="KW-0325">Glycoprotein</keyword>
<keyword evidence="10 15" id="KW-1133">Transmembrane helix</keyword>
<dbReference type="InterPro" id="IPR013210">
    <property type="entry name" value="LRR_N_plant-typ"/>
</dbReference>
<evidence type="ECO:0000313" key="19">
    <source>
        <dbReference type="Proteomes" id="UP000250235"/>
    </source>
</evidence>
<dbReference type="Gene3D" id="3.80.10.10">
    <property type="entry name" value="Ribonuclease Inhibitor"/>
    <property type="match status" value="4"/>
</dbReference>
<evidence type="ECO:0000256" key="13">
    <source>
        <dbReference type="ARBA" id="ARBA00023180"/>
    </source>
</evidence>
<dbReference type="GO" id="GO:0005524">
    <property type="term" value="F:ATP binding"/>
    <property type="evidence" value="ECO:0007669"/>
    <property type="project" value="UniProtKB-UniRule"/>
</dbReference>
<reference evidence="18 19" key="1">
    <citation type="journal article" date="2015" name="Proc. Natl. Acad. Sci. U.S.A.">
        <title>The resurrection genome of Boea hygrometrica: A blueprint for survival of dehydration.</title>
        <authorList>
            <person name="Xiao L."/>
            <person name="Yang G."/>
            <person name="Zhang L."/>
            <person name="Yang X."/>
            <person name="Zhao S."/>
            <person name="Ji Z."/>
            <person name="Zhou Q."/>
            <person name="Hu M."/>
            <person name="Wang Y."/>
            <person name="Chen M."/>
            <person name="Xu Y."/>
            <person name="Jin H."/>
            <person name="Xiao X."/>
            <person name="Hu G."/>
            <person name="Bao F."/>
            <person name="Hu Y."/>
            <person name="Wan P."/>
            <person name="Li L."/>
            <person name="Deng X."/>
            <person name="Kuang T."/>
            <person name="Xiang C."/>
            <person name="Zhu J.K."/>
            <person name="Oliver M.J."/>
            <person name="He Y."/>
        </authorList>
    </citation>
    <scope>NUCLEOTIDE SEQUENCE [LARGE SCALE GENOMIC DNA]</scope>
    <source>
        <strain evidence="19">cv. XS01</strain>
    </source>
</reference>
<dbReference type="GO" id="GO:0051707">
    <property type="term" value="P:response to other organism"/>
    <property type="evidence" value="ECO:0007669"/>
    <property type="project" value="UniProtKB-ARBA"/>
</dbReference>
<proteinExistence type="inferred from homology"/>
<dbReference type="InterPro" id="IPR055414">
    <property type="entry name" value="LRR_R13L4/SHOC2-like"/>
</dbReference>
<evidence type="ECO:0000256" key="12">
    <source>
        <dbReference type="ARBA" id="ARBA00023170"/>
    </source>
</evidence>
<dbReference type="Pfam" id="PF08263">
    <property type="entry name" value="LRRNT_2"/>
    <property type="match status" value="1"/>
</dbReference>
<dbReference type="FunFam" id="3.80.10.10:FF:000275">
    <property type="entry name" value="Leucine-rich repeat receptor-like protein kinase"/>
    <property type="match status" value="1"/>
</dbReference>
<dbReference type="Gene3D" id="3.30.200.20">
    <property type="entry name" value="Phosphorylase Kinase, domain 1"/>
    <property type="match status" value="1"/>
</dbReference>
<organism evidence="18 19">
    <name type="scientific">Dorcoceras hygrometricum</name>
    <dbReference type="NCBI Taxonomy" id="472368"/>
    <lineage>
        <taxon>Eukaryota</taxon>
        <taxon>Viridiplantae</taxon>
        <taxon>Streptophyta</taxon>
        <taxon>Embryophyta</taxon>
        <taxon>Tracheophyta</taxon>
        <taxon>Spermatophyta</taxon>
        <taxon>Magnoliopsida</taxon>
        <taxon>eudicotyledons</taxon>
        <taxon>Gunneridae</taxon>
        <taxon>Pentapetalae</taxon>
        <taxon>asterids</taxon>
        <taxon>lamiids</taxon>
        <taxon>Lamiales</taxon>
        <taxon>Gesneriaceae</taxon>
        <taxon>Didymocarpoideae</taxon>
        <taxon>Trichosporeae</taxon>
        <taxon>Loxocarpinae</taxon>
        <taxon>Dorcoceras</taxon>
    </lineage>
</organism>
<dbReference type="SUPFAM" id="SSF56112">
    <property type="entry name" value="Protein kinase-like (PK-like)"/>
    <property type="match status" value="1"/>
</dbReference>
<dbReference type="EMBL" id="KV013973">
    <property type="protein sequence ID" value="KZV23012.1"/>
    <property type="molecule type" value="Genomic_DNA"/>
</dbReference>
<dbReference type="InterPro" id="IPR011009">
    <property type="entry name" value="Kinase-like_dom_sf"/>
</dbReference>
<dbReference type="FunFam" id="3.80.10.10:FF:000317">
    <property type="entry name" value="Inactive leucine-rich repeat receptor-like protein kinase"/>
    <property type="match status" value="1"/>
</dbReference>
<dbReference type="Gene3D" id="1.10.510.10">
    <property type="entry name" value="Transferase(Phosphotransferase) domain 1"/>
    <property type="match status" value="1"/>
</dbReference>
<evidence type="ECO:0000256" key="6">
    <source>
        <dbReference type="ARBA" id="ARBA00022729"/>
    </source>
</evidence>
<dbReference type="PROSITE" id="PS50011">
    <property type="entry name" value="PROTEIN_KINASE_DOM"/>
    <property type="match status" value="1"/>
</dbReference>
<keyword evidence="12 18" id="KW-0675">Receptor</keyword>
<dbReference type="InterPro" id="IPR003591">
    <property type="entry name" value="Leu-rich_rpt_typical-subtyp"/>
</dbReference>
<keyword evidence="3" id="KW-0597">Phosphoprotein</keyword>
<dbReference type="FunFam" id="3.30.200.20:FF:000295">
    <property type="entry name" value="probable LRR receptor-like serine/threonine-protein kinase IRK"/>
    <property type="match status" value="1"/>
</dbReference>
<dbReference type="PRINTS" id="PR00019">
    <property type="entry name" value="LEURICHRPT"/>
</dbReference>
<dbReference type="AlphaFoldDB" id="A0A2Z7AUX6"/>
<dbReference type="PANTHER" id="PTHR48056:SF39">
    <property type="entry name" value="PROTEIN KINASE DOMAIN-CONTAINING PROTEIN"/>
    <property type="match status" value="1"/>
</dbReference>
<keyword evidence="5 15" id="KW-0812">Transmembrane</keyword>